<dbReference type="RefSeq" id="WP_039711688.1">
    <property type="nucleotide sequence ID" value="NZ_JTJC03000001.1"/>
</dbReference>
<protein>
    <submittedName>
        <fullName evidence="5">IS982 family transposase</fullName>
    </submittedName>
</protein>
<dbReference type="OrthoDB" id="419419at2"/>
<dbReference type="EMBL" id="JTJC03000003">
    <property type="protein sequence ID" value="NHC35923.1"/>
    <property type="molecule type" value="Genomic_DNA"/>
</dbReference>
<dbReference type="EMBL" id="JTJC03000004">
    <property type="protein sequence ID" value="NHC36153.1"/>
    <property type="molecule type" value="Genomic_DNA"/>
</dbReference>
<reference evidence="5 8" key="1">
    <citation type="journal article" date="2015" name="Genome Announc.">
        <title>Draft Genome Sequence of the Terrestrial Cyanobacterium Scytonema millei VB511283, Isolated from Eastern India.</title>
        <authorList>
            <person name="Sen D."/>
            <person name="Chandrababunaidu M.M."/>
            <person name="Singh D."/>
            <person name="Sanghi N."/>
            <person name="Ghorai A."/>
            <person name="Mishra G.P."/>
            <person name="Madduluri M."/>
            <person name="Adhikary S.P."/>
            <person name="Tripathy S."/>
        </authorList>
    </citation>
    <scope>NUCLEOTIDE SEQUENCE [LARGE SCALE GENOMIC DNA]</scope>
    <source>
        <strain evidence="5 8">VB511283</strain>
    </source>
</reference>
<reference evidence="5" key="2">
    <citation type="submission" date="2020-03" db="EMBL/GenBank/DDBJ databases">
        <authorList>
            <person name="Sarangi A.N."/>
            <person name="Ghosh S."/>
            <person name="Mukherjee M."/>
            <person name="Tripathy S."/>
        </authorList>
    </citation>
    <scope>NUCLEOTIDE SEQUENCE</scope>
    <source>
        <strain evidence="5">VB511283</strain>
    </source>
</reference>
<proteinExistence type="predicted"/>
<gene>
    <name evidence="2" type="ORF">QH73_0003620</name>
    <name evidence="3" type="ORF">QH73_0009215</name>
    <name evidence="4" type="ORF">QH73_0014885</name>
    <name evidence="5" type="ORF">QH73_0016120</name>
    <name evidence="6" type="ORF">QH73_0016315</name>
    <name evidence="7" type="ORF">QH73_0027485</name>
</gene>
<dbReference type="EMBL" id="JTJC03000001">
    <property type="protein sequence ID" value="NHC33761.1"/>
    <property type="molecule type" value="Genomic_DNA"/>
</dbReference>
<evidence type="ECO:0000313" key="8">
    <source>
        <dbReference type="Proteomes" id="UP000031532"/>
    </source>
</evidence>
<dbReference type="AlphaFoldDB" id="A0A9X5E7E8"/>
<accession>A0A9X5E7E8</accession>
<dbReference type="EMBL" id="JTJC03000004">
    <property type="protein sequence ID" value="NHC36190.1"/>
    <property type="molecule type" value="Genomic_DNA"/>
</dbReference>
<comment type="caution">
    <text evidence="5">The sequence shown here is derived from an EMBL/GenBank/DDBJ whole genome shotgun (WGS) entry which is preliminary data.</text>
</comment>
<organism evidence="5 8">
    <name type="scientific">Scytonema millei VB511283</name>
    <dbReference type="NCBI Taxonomy" id="1245923"/>
    <lineage>
        <taxon>Bacteria</taxon>
        <taxon>Bacillati</taxon>
        <taxon>Cyanobacteriota</taxon>
        <taxon>Cyanophyceae</taxon>
        <taxon>Nostocales</taxon>
        <taxon>Scytonemataceae</taxon>
        <taxon>Scytonema</taxon>
    </lineage>
</organism>
<dbReference type="InterPro" id="IPR025668">
    <property type="entry name" value="Tnp_DDE_dom"/>
</dbReference>
<sequence length="304" mass="35355">MNSTIVSRLDVTQIFCEVDDFYQTFERHWQQQMLLTASCGERLCRSRLSLSEVMTIVIAFHGSGYRTFKEFYTLQVLPGWRQAFPHLVSYTRFVELMPWSLMLLCCFVQTRKGEVTGISFIDSTPIEVCHPKRSRSHRVFEGMVGWSKNSVGWHYGFKLHLIINDRGELLAFKLTPGNVDDRKPVPDLTQDLIGKLFGDRGYISQELFEQLYQQGLELITRRKKKMKQQLVKLIDKILLRKRALIETVYDQLKNISQIEHSRHRSIWNFLVNLLAGLTAYTYLPRKPSLDLEPKGLPALPPAVF</sequence>
<keyword evidence="8" id="KW-1185">Reference proteome</keyword>
<dbReference type="Proteomes" id="UP000031532">
    <property type="component" value="Unassembled WGS sequence"/>
</dbReference>
<evidence type="ECO:0000259" key="1">
    <source>
        <dbReference type="Pfam" id="PF13612"/>
    </source>
</evidence>
<dbReference type="NCBIfam" id="NF033520">
    <property type="entry name" value="transpos_IS982"/>
    <property type="match status" value="1"/>
</dbReference>
<evidence type="ECO:0000313" key="5">
    <source>
        <dbReference type="EMBL" id="NHC36153.1"/>
    </source>
</evidence>
<evidence type="ECO:0000313" key="6">
    <source>
        <dbReference type="EMBL" id="NHC36190.1"/>
    </source>
</evidence>
<evidence type="ECO:0000313" key="3">
    <source>
        <dbReference type="EMBL" id="NHC34837.1"/>
    </source>
</evidence>
<name>A0A9X5E7E8_9CYAN</name>
<dbReference type="InterPro" id="IPR012337">
    <property type="entry name" value="RNaseH-like_sf"/>
</dbReference>
<dbReference type="EMBL" id="JTJC03000017">
    <property type="protein sequence ID" value="NHC38321.1"/>
    <property type="molecule type" value="Genomic_DNA"/>
</dbReference>
<dbReference type="SUPFAM" id="SSF53098">
    <property type="entry name" value="Ribonuclease H-like"/>
    <property type="match status" value="1"/>
</dbReference>
<dbReference type="EMBL" id="JTJC03000002">
    <property type="protein sequence ID" value="NHC34837.1"/>
    <property type="molecule type" value="Genomic_DNA"/>
</dbReference>
<feature type="domain" description="Transposase DDE" evidence="1">
    <location>
        <begin position="112"/>
        <end position="266"/>
    </location>
</feature>
<evidence type="ECO:0000313" key="4">
    <source>
        <dbReference type="EMBL" id="NHC35923.1"/>
    </source>
</evidence>
<evidence type="ECO:0000313" key="2">
    <source>
        <dbReference type="EMBL" id="NHC33761.1"/>
    </source>
</evidence>
<evidence type="ECO:0000313" key="7">
    <source>
        <dbReference type="EMBL" id="NHC38321.1"/>
    </source>
</evidence>
<dbReference type="Pfam" id="PF13612">
    <property type="entry name" value="DDE_Tnp_1_3"/>
    <property type="match status" value="1"/>
</dbReference>